<reference evidence="1" key="1">
    <citation type="submission" date="2024-09" db="EMBL/GenBank/DDBJ databases">
        <title>Draft Genome Sequences of Neofusicoccum parvum.</title>
        <authorList>
            <person name="Ashida A."/>
            <person name="Camagna M."/>
            <person name="Tanaka A."/>
            <person name="Takemoto D."/>
        </authorList>
    </citation>
    <scope>NUCLEOTIDE SEQUENCE</scope>
    <source>
        <strain evidence="1">PPO83</strain>
    </source>
</reference>
<dbReference type="EMBL" id="BSXG01000050">
    <property type="protein sequence ID" value="GME28659.1"/>
    <property type="molecule type" value="Genomic_DNA"/>
</dbReference>
<keyword evidence="2" id="KW-1185">Reference proteome</keyword>
<comment type="caution">
    <text evidence="1">The sequence shown here is derived from an EMBL/GenBank/DDBJ whole genome shotgun (WGS) entry which is preliminary data.</text>
</comment>
<accession>A0ACB5S7D8</accession>
<protein>
    <submittedName>
        <fullName evidence="1">Uncharacterized protein</fullName>
    </submittedName>
</protein>
<sequence>MDPQAQTSPQRLPQSPLGALSPERLNNIRSPIQMTGRGSLPASPSDGALKLGSPPKLHHARNSSDAHVRGVVARFEQLDLRDHKALHQRDEAAVRRAEMAREMAELDARRLRDDRDEMEKDARRVREDARRLKKDADESRERERKVAKRLEVVMEELHRAKETHSHAQGLYEKEIRKARKEAFKSSSALVKMQEELKATRNSLRITQSGLELEKIKVAKREQEAFTAQYQLVGVQEELQKAKEQRKVVEEERDALKTSLKEEEVARIAAEGKLALPTANPGEEDEFDSPKKSPSKPRMADGSDKENYVPPPSPVRNVELKHLHEALATERRRRERAEDTVDFMKMECQFQCCSCRVAELNGDNYIHDDTFEKEMAKIRASLPVTLTPPMSETDDADVDAVSKRPAPMDISRPATPPQSAKLPDEQCELLFSPTTGTFRSVPSPNKADAEEKPQIDDTIMTEAEPTEPAPAPTSLPSPVNSSSAPEEPAAEDTASRPPSPPHTPSASSTRGRSHTSHGFRHDATAPAAAAAAAHTPANLFQRTVTTTTTIPMCFDSPKPAHHFHTVSRSTFSRMGAADFSTPTAAGGLDGAKVKDRPFDRDAALEQIQARRRRARSVAEGRATPRKQMVEGAGVRRDISAPM</sequence>
<evidence type="ECO:0000313" key="2">
    <source>
        <dbReference type="Proteomes" id="UP001165186"/>
    </source>
</evidence>
<name>A0ACB5S7D8_9PEZI</name>
<organism evidence="1 2">
    <name type="scientific">Neofusicoccum parvum</name>
    <dbReference type="NCBI Taxonomy" id="310453"/>
    <lineage>
        <taxon>Eukaryota</taxon>
        <taxon>Fungi</taxon>
        <taxon>Dikarya</taxon>
        <taxon>Ascomycota</taxon>
        <taxon>Pezizomycotina</taxon>
        <taxon>Dothideomycetes</taxon>
        <taxon>Dothideomycetes incertae sedis</taxon>
        <taxon>Botryosphaeriales</taxon>
        <taxon>Botryosphaeriaceae</taxon>
        <taxon>Neofusicoccum</taxon>
    </lineage>
</organism>
<dbReference type="Proteomes" id="UP001165186">
    <property type="component" value="Unassembled WGS sequence"/>
</dbReference>
<gene>
    <name evidence="1" type="primary">g8097</name>
    <name evidence="1" type="ORF">NpPPO83_00008097</name>
</gene>
<evidence type="ECO:0000313" key="1">
    <source>
        <dbReference type="EMBL" id="GME28659.1"/>
    </source>
</evidence>
<proteinExistence type="predicted"/>